<evidence type="ECO:0000313" key="2">
    <source>
        <dbReference type="Proteomes" id="UP001165586"/>
    </source>
</evidence>
<dbReference type="InterPro" id="IPR036179">
    <property type="entry name" value="Ig-like_dom_sf"/>
</dbReference>
<proteinExistence type="predicted"/>
<organism evidence="1 2">
    <name type="scientific">Herbiconiux daphne</name>
    <dbReference type="NCBI Taxonomy" id="2970914"/>
    <lineage>
        <taxon>Bacteria</taxon>
        <taxon>Bacillati</taxon>
        <taxon>Actinomycetota</taxon>
        <taxon>Actinomycetes</taxon>
        <taxon>Micrococcales</taxon>
        <taxon>Microbacteriaceae</taxon>
        <taxon>Herbiconiux</taxon>
    </lineage>
</organism>
<sequence length="198" mass="21536">AFSLDKDNANDNLRRAGYYRQYRKRYLELYDCIIAQPDMQNIPLSDLTEHWWDPIAICPLVPAGPVALGIKTNPVDVTALEGTTATFSVEAKGGTAPYTYQWEYSLMLANWVNASGGTSQTYSPTVETNTDGLHYRCVIKDAAGATVTSGYGKLTMIPKLAWNAHPATGTIGTDLDFSWTGGIAPFTVVVLNPAGTEH</sequence>
<feature type="non-terminal residue" evidence="1">
    <location>
        <position position="1"/>
    </location>
</feature>
<dbReference type="Proteomes" id="UP001165586">
    <property type="component" value="Unassembled WGS sequence"/>
</dbReference>
<feature type="non-terminal residue" evidence="1">
    <location>
        <position position="198"/>
    </location>
</feature>
<dbReference type="RefSeq" id="WP_259543643.1">
    <property type="nucleotide sequence ID" value="NZ_JANLCJ010000572.1"/>
</dbReference>
<evidence type="ECO:0000313" key="1">
    <source>
        <dbReference type="EMBL" id="MCS5737289.1"/>
    </source>
</evidence>
<protein>
    <submittedName>
        <fullName evidence="1">SprB repeat-containing protein</fullName>
    </submittedName>
</protein>
<keyword evidence="2" id="KW-1185">Reference proteome</keyword>
<dbReference type="EMBL" id="JANLCJ010000572">
    <property type="protein sequence ID" value="MCS5737289.1"/>
    <property type="molecule type" value="Genomic_DNA"/>
</dbReference>
<dbReference type="SUPFAM" id="SSF48726">
    <property type="entry name" value="Immunoglobulin"/>
    <property type="match status" value="1"/>
</dbReference>
<accession>A0ABT2HBL1</accession>
<name>A0ABT2HBL1_9MICO</name>
<comment type="caution">
    <text evidence="1">The sequence shown here is derived from an EMBL/GenBank/DDBJ whole genome shotgun (WGS) entry which is preliminary data.</text>
</comment>
<reference evidence="1" key="1">
    <citation type="submission" date="2022-08" db="EMBL/GenBank/DDBJ databases">
        <authorList>
            <person name="Deng Y."/>
            <person name="Han X.-F."/>
            <person name="Zhang Y.-Q."/>
        </authorList>
    </citation>
    <scope>NUCLEOTIDE SEQUENCE</scope>
    <source>
        <strain evidence="1">CPCC 203386</strain>
    </source>
</reference>
<gene>
    <name evidence="1" type="ORF">N1032_26520</name>
</gene>
<dbReference type="Gene3D" id="2.60.40.10">
    <property type="entry name" value="Immunoglobulins"/>
    <property type="match status" value="1"/>
</dbReference>
<dbReference type="InterPro" id="IPR013783">
    <property type="entry name" value="Ig-like_fold"/>
</dbReference>